<dbReference type="PANTHER" id="PTHR30024:SF47">
    <property type="entry name" value="TAURINE-BINDING PERIPLASMIC PROTEIN"/>
    <property type="match status" value="1"/>
</dbReference>
<dbReference type="SUPFAM" id="SSF53850">
    <property type="entry name" value="Periplasmic binding protein-like II"/>
    <property type="match status" value="1"/>
</dbReference>
<reference evidence="5" key="1">
    <citation type="submission" date="2020-08" db="EMBL/GenBank/DDBJ databases">
        <title>Ramlibacter sp. GTP1 16S ribosomal RNA gene genome sequencing and assembly.</title>
        <authorList>
            <person name="Kang M."/>
        </authorList>
    </citation>
    <scope>NUCLEOTIDE SEQUENCE</scope>
    <source>
        <strain evidence="5">GTP1</strain>
    </source>
</reference>
<evidence type="ECO:0000313" key="5">
    <source>
        <dbReference type="EMBL" id="MBC5765717.1"/>
    </source>
</evidence>
<dbReference type="Gene3D" id="3.40.190.10">
    <property type="entry name" value="Periplasmic binding protein-like II"/>
    <property type="match status" value="2"/>
</dbReference>
<dbReference type="RefSeq" id="WP_187082194.1">
    <property type="nucleotide sequence ID" value="NZ_JACORU010000005.1"/>
</dbReference>
<dbReference type="Pfam" id="PF09084">
    <property type="entry name" value="NMT1"/>
    <property type="match status" value="1"/>
</dbReference>
<name>A0A923M7K1_9BURK</name>
<evidence type="ECO:0000256" key="2">
    <source>
        <dbReference type="ARBA" id="ARBA00010742"/>
    </source>
</evidence>
<evidence type="ECO:0000259" key="4">
    <source>
        <dbReference type="Pfam" id="PF09084"/>
    </source>
</evidence>
<dbReference type="EMBL" id="JACORU010000005">
    <property type="protein sequence ID" value="MBC5765717.1"/>
    <property type="molecule type" value="Genomic_DNA"/>
</dbReference>
<gene>
    <name evidence="5" type="ORF">H8R02_14710</name>
</gene>
<organism evidence="5 6">
    <name type="scientific">Ramlibacter albus</name>
    <dbReference type="NCBI Taxonomy" id="2079448"/>
    <lineage>
        <taxon>Bacteria</taxon>
        <taxon>Pseudomonadati</taxon>
        <taxon>Pseudomonadota</taxon>
        <taxon>Betaproteobacteria</taxon>
        <taxon>Burkholderiales</taxon>
        <taxon>Comamonadaceae</taxon>
        <taxon>Ramlibacter</taxon>
    </lineage>
</organism>
<dbReference type="InterPro" id="IPR015168">
    <property type="entry name" value="SsuA/THI5"/>
</dbReference>
<sequence length="333" mass="35721">MPRVVRFLVVLATVALLGGTGALAQTRVPMVSLIVNSSYAPLWVAKDHGLFAKHGIDADLNILEGAWRRLGPEVPVGVVGIPAAMLGVAEGKDLKVLLPVDNTRVNSQLIAAPAIKTPDALRGKRIGTATFGAGAWINANLALRHFGLDPSRDGITFVDVGGAQQQAEALEAGRVDAIVMEPGRAAAFRAKGFTLLLDLEAANVMGVQSALVVTTQFLRERPDVVERIVTALVEGFAFALAPQNEQVVRETIARRMNLSTPAAVDTAYRSLLARSNRELYPSLEAMRITQRVIGMTDPRVLSVKVDELADDSIVRKLTASGTVERLYRSYGVK</sequence>
<evidence type="ECO:0000313" key="6">
    <source>
        <dbReference type="Proteomes" id="UP000596827"/>
    </source>
</evidence>
<dbReference type="GO" id="GO:0042597">
    <property type="term" value="C:periplasmic space"/>
    <property type="evidence" value="ECO:0007669"/>
    <property type="project" value="UniProtKB-SubCell"/>
</dbReference>
<keyword evidence="3" id="KW-0732">Signal</keyword>
<dbReference type="AlphaFoldDB" id="A0A923M7K1"/>
<dbReference type="Proteomes" id="UP000596827">
    <property type="component" value="Unassembled WGS sequence"/>
</dbReference>
<comment type="caution">
    <text evidence="5">The sequence shown here is derived from an EMBL/GenBank/DDBJ whole genome shotgun (WGS) entry which is preliminary data.</text>
</comment>
<dbReference type="PANTHER" id="PTHR30024">
    <property type="entry name" value="ALIPHATIC SULFONATES-BINDING PROTEIN-RELATED"/>
    <property type="match status" value="1"/>
</dbReference>
<feature type="domain" description="SsuA/THI5-like" evidence="4">
    <location>
        <begin position="36"/>
        <end position="243"/>
    </location>
</feature>
<proteinExistence type="inferred from homology"/>
<keyword evidence="6" id="KW-1185">Reference proteome</keyword>
<comment type="similarity">
    <text evidence="2">Belongs to the bacterial solute-binding protein SsuA/TauA family.</text>
</comment>
<protein>
    <submittedName>
        <fullName evidence="5">ABC transporter substrate-binding protein</fullName>
    </submittedName>
</protein>
<evidence type="ECO:0000256" key="1">
    <source>
        <dbReference type="ARBA" id="ARBA00004418"/>
    </source>
</evidence>
<accession>A0A923M7K1</accession>
<evidence type="ECO:0000256" key="3">
    <source>
        <dbReference type="ARBA" id="ARBA00022729"/>
    </source>
</evidence>
<comment type="subcellular location">
    <subcellularLocation>
        <location evidence="1">Periplasm</location>
    </subcellularLocation>
</comment>